<evidence type="ECO:0008006" key="3">
    <source>
        <dbReference type="Google" id="ProtNLM"/>
    </source>
</evidence>
<dbReference type="EMBL" id="CM003379">
    <property type="protein sequence ID" value="KOM52507.1"/>
    <property type="molecule type" value="Genomic_DNA"/>
</dbReference>
<proteinExistence type="predicted"/>
<organism evidence="1 2">
    <name type="scientific">Phaseolus angularis</name>
    <name type="common">Azuki bean</name>
    <name type="synonym">Vigna angularis</name>
    <dbReference type="NCBI Taxonomy" id="3914"/>
    <lineage>
        <taxon>Eukaryota</taxon>
        <taxon>Viridiplantae</taxon>
        <taxon>Streptophyta</taxon>
        <taxon>Embryophyta</taxon>
        <taxon>Tracheophyta</taxon>
        <taxon>Spermatophyta</taxon>
        <taxon>Magnoliopsida</taxon>
        <taxon>eudicotyledons</taxon>
        <taxon>Gunneridae</taxon>
        <taxon>Pentapetalae</taxon>
        <taxon>rosids</taxon>
        <taxon>fabids</taxon>
        <taxon>Fabales</taxon>
        <taxon>Fabaceae</taxon>
        <taxon>Papilionoideae</taxon>
        <taxon>50 kb inversion clade</taxon>
        <taxon>NPAAA clade</taxon>
        <taxon>indigoferoid/millettioid clade</taxon>
        <taxon>Phaseoleae</taxon>
        <taxon>Vigna</taxon>
    </lineage>
</organism>
<gene>
    <name evidence="1" type="ORF">LR48_Vigan09g116600</name>
</gene>
<reference evidence="2" key="1">
    <citation type="journal article" date="2015" name="Proc. Natl. Acad. Sci. U.S.A.">
        <title>Genome sequencing of adzuki bean (Vigna angularis) provides insight into high starch and low fat accumulation and domestication.</title>
        <authorList>
            <person name="Yang K."/>
            <person name="Tian Z."/>
            <person name="Chen C."/>
            <person name="Luo L."/>
            <person name="Zhao B."/>
            <person name="Wang Z."/>
            <person name="Yu L."/>
            <person name="Li Y."/>
            <person name="Sun Y."/>
            <person name="Li W."/>
            <person name="Chen Y."/>
            <person name="Li Y."/>
            <person name="Zhang Y."/>
            <person name="Ai D."/>
            <person name="Zhao J."/>
            <person name="Shang C."/>
            <person name="Ma Y."/>
            <person name="Wu B."/>
            <person name="Wang M."/>
            <person name="Gao L."/>
            <person name="Sun D."/>
            <person name="Zhang P."/>
            <person name="Guo F."/>
            <person name="Wang W."/>
            <person name="Li Y."/>
            <person name="Wang J."/>
            <person name="Varshney R.K."/>
            <person name="Wang J."/>
            <person name="Ling H.Q."/>
            <person name="Wan P."/>
        </authorList>
    </citation>
    <scope>NUCLEOTIDE SEQUENCE</scope>
    <source>
        <strain evidence="2">cv. Jingnong 6</strain>
    </source>
</reference>
<dbReference type="Gramene" id="KOM52507">
    <property type="protein sequence ID" value="KOM52507"/>
    <property type="gene ID" value="LR48_Vigan09g116600"/>
</dbReference>
<accession>A0A0L9VC73</accession>
<dbReference type="AlphaFoldDB" id="A0A0L9VC73"/>
<dbReference type="OMA" id="MHQQKEV"/>
<evidence type="ECO:0000313" key="1">
    <source>
        <dbReference type="EMBL" id="KOM52507.1"/>
    </source>
</evidence>
<evidence type="ECO:0000313" key="2">
    <source>
        <dbReference type="Proteomes" id="UP000053144"/>
    </source>
</evidence>
<protein>
    <recommendedName>
        <fullName evidence="3">Reverse transcriptase Ty1/copia-type domain-containing protein</fullName>
    </recommendedName>
</protein>
<name>A0A0L9VC73_PHAAN</name>
<dbReference type="Proteomes" id="UP000053144">
    <property type="component" value="Chromosome 9"/>
</dbReference>
<sequence length="56" mass="6425">MHQQKEVHLQVALKIVQYLKGTPIRGILFERNGNVSLEAYTNANYARSIVDRRSPT</sequence>